<dbReference type="GO" id="GO:0016020">
    <property type="term" value="C:membrane"/>
    <property type="evidence" value="ECO:0007669"/>
    <property type="project" value="UniProtKB-SubCell"/>
</dbReference>
<name>A0A1W7CYR0_9ACTN</name>
<feature type="compositionally biased region" description="Basic and acidic residues" evidence="6">
    <location>
        <begin position="345"/>
        <end position="355"/>
    </location>
</feature>
<dbReference type="EMBL" id="CP021121">
    <property type="protein sequence ID" value="ARQ69460.1"/>
    <property type="molecule type" value="Genomic_DNA"/>
</dbReference>
<evidence type="ECO:0000256" key="1">
    <source>
        <dbReference type="ARBA" id="ARBA00004141"/>
    </source>
</evidence>
<dbReference type="InterPro" id="IPR000620">
    <property type="entry name" value="EamA_dom"/>
</dbReference>
<evidence type="ECO:0000256" key="2">
    <source>
        <dbReference type="ARBA" id="ARBA00007362"/>
    </source>
</evidence>
<feature type="transmembrane region" description="Helical" evidence="7">
    <location>
        <begin position="189"/>
        <end position="205"/>
    </location>
</feature>
<feature type="transmembrane region" description="Helical" evidence="7">
    <location>
        <begin position="104"/>
        <end position="126"/>
    </location>
</feature>
<dbReference type="Pfam" id="PF00892">
    <property type="entry name" value="EamA"/>
    <property type="match status" value="2"/>
</dbReference>
<feature type="compositionally biased region" description="Low complexity" evidence="6">
    <location>
        <begin position="22"/>
        <end position="34"/>
    </location>
</feature>
<proteinExistence type="inferred from homology"/>
<evidence type="ECO:0000256" key="4">
    <source>
        <dbReference type="ARBA" id="ARBA00022989"/>
    </source>
</evidence>
<feature type="domain" description="EamA" evidence="8">
    <location>
        <begin position="186"/>
        <end position="322"/>
    </location>
</feature>
<feature type="transmembrane region" description="Helical" evidence="7">
    <location>
        <begin position="132"/>
        <end position="150"/>
    </location>
</feature>
<keyword evidence="4 7" id="KW-1133">Transmembrane helix</keyword>
<evidence type="ECO:0000256" key="3">
    <source>
        <dbReference type="ARBA" id="ARBA00022692"/>
    </source>
</evidence>
<reference evidence="9 10" key="1">
    <citation type="submission" date="2017-05" db="EMBL/GenBank/DDBJ databases">
        <title>Complete genome sequence of Streptomyces sp. SCSIO 03032 revealed the diverse biosynthetic pathways for its bioactive secondary metabolites.</title>
        <authorList>
            <person name="Ma L."/>
            <person name="Zhu Y."/>
            <person name="Zhang W."/>
            <person name="Zhang G."/>
            <person name="Tian X."/>
            <person name="Zhang S."/>
            <person name="Zhang C."/>
        </authorList>
    </citation>
    <scope>NUCLEOTIDE SEQUENCE [LARGE SCALE GENOMIC DNA]</scope>
    <source>
        <strain evidence="9 10">SCSIO 03032</strain>
    </source>
</reference>
<dbReference type="OrthoDB" id="9805239at2"/>
<dbReference type="InterPro" id="IPR050638">
    <property type="entry name" value="AA-Vitamin_Transporters"/>
</dbReference>
<feature type="region of interest" description="Disordered" evidence="6">
    <location>
        <begin position="325"/>
        <end position="355"/>
    </location>
</feature>
<evidence type="ECO:0000256" key="5">
    <source>
        <dbReference type="ARBA" id="ARBA00023136"/>
    </source>
</evidence>
<evidence type="ECO:0000259" key="8">
    <source>
        <dbReference type="Pfam" id="PF00892"/>
    </source>
</evidence>
<keyword evidence="10" id="KW-1185">Reference proteome</keyword>
<dbReference type="KEGG" id="smao:CAG99_11790"/>
<evidence type="ECO:0000256" key="6">
    <source>
        <dbReference type="SAM" id="MobiDB-lite"/>
    </source>
</evidence>
<feature type="transmembrane region" description="Helical" evidence="7">
    <location>
        <begin position="72"/>
        <end position="92"/>
    </location>
</feature>
<evidence type="ECO:0000313" key="10">
    <source>
        <dbReference type="Proteomes" id="UP000194218"/>
    </source>
</evidence>
<dbReference type="Proteomes" id="UP000194218">
    <property type="component" value="Chromosome"/>
</dbReference>
<keyword evidence="5 7" id="KW-0472">Membrane</keyword>
<feature type="transmembrane region" description="Helical" evidence="7">
    <location>
        <begin position="157"/>
        <end position="177"/>
    </location>
</feature>
<gene>
    <name evidence="9" type="ORF">CAG99_11790</name>
</gene>
<organism evidence="9 10">
    <name type="scientific">Streptomyces marincola</name>
    <dbReference type="NCBI Taxonomy" id="2878388"/>
    <lineage>
        <taxon>Bacteria</taxon>
        <taxon>Bacillati</taxon>
        <taxon>Actinomycetota</taxon>
        <taxon>Actinomycetes</taxon>
        <taxon>Kitasatosporales</taxon>
        <taxon>Streptomycetaceae</taxon>
        <taxon>Streptomyces</taxon>
    </lineage>
</organism>
<feature type="transmembrane region" description="Helical" evidence="7">
    <location>
        <begin position="247"/>
        <end position="268"/>
    </location>
</feature>
<dbReference type="SUPFAM" id="SSF103481">
    <property type="entry name" value="Multidrug resistance efflux transporter EmrE"/>
    <property type="match status" value="2"/>
</dbReference>
<comment type="subcellular location">
    <subcellularLocation>
        <location evidence="1">Membrane</location>
        <topology evidence="1">Multi-pass membrane protein</topology>
    </subcellularLocation>
</comment>
<feature type="transmembrane region" description="Helical" evidence="7">
    <location>
        <begin position="304"/>
        <end position="322"/>
    </location>
</feature>
<protein>
    <recommendedName>
        <fullName evidence="8">EamA domain-containing protein</fullName>
    </recommendedName>
</protein>
<keyword evidence="3 7" id="KW-0812">Transmembrane</keyword>
<feature type="region of interest" description="Disordered" evidence="6">
    <location>
        <begin position="1"/>
        <end position="34"/>
    </location>
</feature>
<feature type="transmembrane region" description="Helical" evidence="7">
    <location>
        <begin position="217"/>
        <end position="235"/>
    </location>
</feature>
<accession>A0A1W7CYR0</accession>
<evidence type="ECO:0000256" key="7">
    <source>
        <dbReference type="SAM" id="Phobius"/>
    </source>
</evidence>
<dbReference type="InterPro" id="IPR037185">
    <property type="entry name" value="EmrE-like"/>
</dbReference>
<feature type="transmembrane region" description="Helical" evidence="7">
    <location>
        <begin position="280"/>
        <end position="298"/>
    </location>
</feature>
<dbReference type="PANTHER" id="PTHR32322:SF2">
    <property type="entry name" value="EAMA DOMAIN-CONTAINING PROTEIN"/>
    <property type="match status" value="1"/>
</dbReference>
<feature type="transmembrane region" description="Helical" evidence="7">
    <location>
        <begin position="41"/>
        <end position="60"/>
    </location>
</feature>
<dbReference type="RefSeq" id="WP_086159263.1">
    <property type="nucleotide sequence ID" value="NZ_CP021121.1"/>
</dbReference>
<dbReference type="Gene3D" id="1.10.3730.20">
    <property type="match status" value="1"/>
</dbReference>
<evidence type="ECO:0000313" key="9">
    <source>
        <dbReference type="EMBL" id="ARQ69460.1"/>
    </source>
</evidence>
<dbReference type="PANTHER" id="PTHR32322">
    <property type="entry name" value="INNER MEMBRANE TRANSPORTER"/>
    <property type="match status" value="1"/>
</dbReference>
<dbReference type="AlphaFoldDB" id="A0A1W7CYR0"/>
<feature type="domain" description="EamA" evidence="8">
    <location>
        <begin position="44"/>
        <end position="174"/>
    </location>
</feature>
<sequence length="355" mass="37240">MADQDNSGGPQGLRQGSPGPAPREAAGDAGPAPAGRRARGVAVASVVASAALLSSSYTLTEVALRDVPPLTIGFLRFAAATVLLAAWVHLVRQYAAPDPADRRRLALGGLLGITLYFSIENVGVQLASPTDAALLVAAYPALTALLELLVYRQRTSAGAMAGIALSILGVYLVVGFTPEGGTQRQVGDVLLVLSGVVWALYNFVTRELGDRYPADQILYYQVRAGAVGFLPLALVEVQAWRTPDHPVATFASLASLTVLCSIVGLGLYAKGLKRLRSSTAVNLLNLVPIFGLIIPVVTLGEDVTPLQVVGGLVVICGVTITSRRGVPNDPTREQHTPHRNPPHPRGKDTAETPCQ</sequence>
<comment type="similarity">
    <text evidence="2">Belongs to the EamA transporter family.</text>
</comment>